<dbReference type="AlphaFoldDB" id="A0A2R8C784"/>
<dbReference type="Pfam" id="PF01551">
    <property type="entry name" value="Peptidase_M23"/>
    <property type="match status" value="1"/>
</dbReference>
<dbReference type="RefSeq" id="WP_108786553.1">
    <property type="nucleotide sequence ID" value="NZ_ONZG01000004.1"/>
</dbReference>
<dbReference type="InterPro" id="IPR050570">
    <property type="entry name" value="Cell_wall_metabolism_enzyme"/>
</dbReference>
<evidence type="ECO:0000256" key="1">
    <source>
        <dbReference type="SAM" id="SignalP"/>
    </source>
</evidence>
<dbReference type="PANTHER" id="PTHR21666">
    <property type="entry name" value="PEPTIDASE-RELATED"/>
    <property type="match status" value="1"/>
</dbReference>
<proteinExistence type="predicted"/>
<keyword evidence="1" id="KW-0732">Signal</keyword>
<reference evidence="4" key="1">
    <citation type="submission" date="2018-03" db="EMBL/GenBank/DDBJ databases">
        <authorList>
            <person name="Rodrigo-Torres L."/>
            <person name="Arahal R. D."/>
            <person name="Lucena T."/>
        </authorList>
    </citation>
    <scope>NUCLEOTIDE SEQUENCE [LARGE SCALE GENOMIC DNA]</scope>
    <source>
        <strain evidence="4">CECT 7615</strain>
    </source>
</reference>
<feature type="signal peptide" evidence="1">
    <location>
        <begin position="1"/>
        <end position="20"/>
    </location>
</feature>
<feature type="domain" description="M23ase beta-sheet core" evidence="2">
    <location>
        <begin position="52"/>
        <end position="149"/>
    </location>
</feature>
<gene>
    <name evidence="3" type="ORF">TRM7615_01760</name>
</gene>
<protein>
    <recommendedName>
        <fullName evidence="2">M23ase beta-sheet core domain-containing protein</fullName>
    </recommendedName>
</protein>
<dbReference type="OrthoDB" id="9795421at2"/>
<dbReference type="InterPro" id="IPR016047">
    <property type="entry name" value="M23ase_b-sheet_dom"/>
</dbReference>
<keyword evidence="4" id="KW-1185">Reference proteome</keyword>
<feature type="chain" id="PRO_5015345957" description="M23ase beta-sheet core domain-containing protein" evidence="1">
    <location>
        <begin position="21"/>
        <end position="207"/>
    </location>
</feature>
<name>A0A2R8C784_9RHOB</name>
<evidence type="ECO:0000313" key="4">
    <source>
        <dbReference type="Proteomes" id="UP000244898"/>
    </source>
</evidence>
<dbReference type="Proteomes" id="UP000244898">
    <property type="component" value="Unassembled WGS sequence"/>
</dbReference>
<dbReference type="EMBL" id="ONZG01000004">
    <property type="protein sequence ID" value="SPJ28262.1"/>
    <property type="molecule type" value="Genomic_DNA"/>
</dbReference>
<dbReference type="GO" id="GO:0004222">
    <property type="term" value="F:metalloendopeptidase activity"/>
    <property type="evidence" value="ECO:0007669"/>
    <property type="project" value="TreeGrafter"/>
</dbReference>
<evidence type="ECO:0000313" key="3">
    <source>
        <dbReference type="EMBL" id="SPJ28262.1"/>
    </source>
</evidence>
<dbReference type="PANTHER" id="PTHR21666:SF270">
    <property type="entry name" value="MUREIN HYDROLASE ACTIVATOR ENVC"/>
    <property type="match status" value="1"/>
</dbReference>
<dbReference type="Gene3D" id="2.70.70.10">
    <property type="entry name" value="Glucose Permease (Domain IIA)"/>
    <property type="match status" value="1"/>
</dbReference>
<evidence type="ECO:0000259" key="2">
    <source>
        <dbReference type="Pfam" id="PF01551"/>
    </source>
</evidence>
<dbReference type="SUPFAM" id="SSF51261">
    <property type="entry name" value="Duplicated hybrid motif"/>
    <property type="match status" value="1"/>
</dbReference>
<accession>A0A2R8C784</accession>
<dbReference type="InterPro" id="IPR011055">
    <property type="entry name" value="Dup_hybrid_motif"/>
</dbReference>
<dbReference type="CDD" id="cd12797">
    <property type="entry name" value="M23_peptidase"/>
    <property type="match status" value="1"/>
</dbReference>
<organism evidence="3 4">
    <name type="scientific">Falsiruegeria mediterranea M17</name>
    <dbReference type="NCBI Taxonomy" id="1200281"/>
    <lineage>
        <taxon>Bacteria</taxon>
        <taxon>Pseudomonadati</taxon>
        <taxon>Pseudomonadota</taxon>
        <taxon>Alphaproteobacteria</taxon>
        <taxon>Rhodobacterales</taxon>
        <taxon>Roseobacteraceae</taxon>
        <taxon>Falsiruegeria</taxon>
    </lineage>
</organism>
<sequence>MYTFLSVVVASTVIASSTFAKSPPVQVPSNAPPIISDYKSRMGANNLPRSSRHQGLDVGGPNGMAILAAADGAVKEVDVGTCWGPTIVIDHGLGPDRKPLIAAYGHLGPVSVKAGQRVKRGQVIAKLGNNHKEFRCIVGVRHLHFQLGRKWRSGAKGTYWGHVRYLVDGKKGVNPHLYWADGPGKVTCFQKGNSYPQGTLTYPAPCK</sequence>